<dbReference type="PROSITE" id="PS00194">
    <property type="entry name" value="THIOREDOXIN_1"/>
    <property type="match status" value="1"/>
</dbReference>
<dbReference type="EMBL" id="QRBE01000003">
    <property type="protein sequence ID" value="RDS82984.1"/>
    <property type="molecule type" value="Genomic_DNA"/>
</dbReference>
<dbReference type="InterPro" id="IPR017937">
    <property type="entry name" value="Thioredoxin_CS"/>
</dbReference>
<evidence type="ECO:0000256" key="7">
    <source>
        <dbReference type="RuleBase" id="RU364038"/>
    </source>
</evidence>
<feature type="signal peptide" evidence="7">
    <location>
        <begin position="1"/>
        <end position="23"/>
    </location>
</feature>
<evidence type="ECO:0000256" key="6">
    <source>
        <dbReference type="ARBA" id="ARBA00023284"/>
    </source>
</evidence>
<dbReference type="InterPro" id="IPR033954">
    <property type="entry name" value="DiS-bond_Isoase_DsbC/G"/>
</dbReference>
<keyword evidence="6 7" id="KW-0676">Redox-active center</keyword>
<feature type="chain" id="PRO_5016477728" description="Thiol:disulfide interchange protein" evidence="7">
    <location>
        <begin position="24"/>
        <end position="262"/>
    </location>
</feature>
<proteinExistence type="inferred from homology"/>
<dbReference type="InterPro" id="IPR012336">
    <property type="entry name" value="Thioredoxin-like_fold"/>
</dbReference>
<dbReference type="PANTHER" id="PTHR35272:SF3">
    <property type="entry name" value="THIOL:DISULFIDE INTERCHANGE PROTEIN DSBC"/>
    <property type="match status" value="1"/>
</dbReference>
<comment type="similarity">
    <text evidence="2 7">Belongs to the thioredoxin family. DsbC subfamily.</text>
</comment>
<keyword evidence="4 7" id="KW-0574">Periplasm</keyword>
<gene>
    <name evidence="10" type="ORF">DWU98_07585</name>
</gene>
<dbReference type="PANTHER" id="PTHR35272">
    <property type="entry name" value="THIOL:DISULFIDE INTERCHANGE PROTEIN DSBC-RELATED"/>
    <property type="match status" value="1"/>
</dbReference>
<dbReference type="AlphaFoldDB" id="A0A370X3I7"/>
<evidence type="ECO:0000259" key="9">
    <source>
        <dbReference type="Pfam" id="PF13098"/>
    </source>
</evidence>
<evidence type="ECO:0000256" key="2">
    <source>
        <dbReference type="ARBA" id="ARBA00009813"/>
    </source>
</evidence>
<sequence>MSKKFWLLLCTGALALHLGAAMASSVAISTPPPAANTPENIVRQTLLRLVPKAHIDQITPAPLPGFYQVIASGHLVYISGDGKYVLNGDLIDASKGESLTDDAWAAYRKTELAKVPVSDRIVFAPEHPKYTVTVFTDVTCPYCRVLHEQIKAINKEGIAVQYLAWPRSGVTGDDGKPTETYKEMVAVWCAADRNDAFTQAKQGRAPKSVDCKNPVKDEFDLGLRLGVTGTPAIYAEDGTLIGGYLAPPELLQAAQEHSAKGG</sequence>
<keyword evidence="11" id="KW-1185">Reference proteome</keyword>
<organism evidence="10 11">
    <name type="scientific">Dyella monticola</name>
    <dbReference type="NCBI Taxonomy" id="1927958"/>
    <lineage>
        <taxon>Bacteria</taxon>
        <taxon>Pseudomonadati</taxon>
        <taxon>Pseudomonadota</taxon>
        <taxon>Gammaproteobacteria</taxon>
        <taxon>Lysobacterales</taxon>
        <taxon>Rhodanobacteraceae</taxon>
        <taxon>Dyella</taxon>
    </lineage>
</organism>
<comment type="subcellular location">
    <subcellularLocation>
        <location evidence="1 7">Periplasm</location>
    </subcellularLocation>
</comment>
<dbReference type="OrthoDB" id="12976at2"/>
<dbReference type="RefSeq" id="WP_115494932.1">
    <property type="nucleotide sequence ID" value="NZ_QRBE01000003.1"/>
</dbReference>
<dbReference type="CDD" id="cd03020">
    <property type="entry name" value="DsbA_DsbC_DsbG"/>
    <property type="match status" value="1"/>
</dbReference>
<name>A0A370X3I7_9GAMM</name>
<dbReference type="Gene3D" id="3.40.30.10">
    <property type="entry name" value="Glutaredoxin"/>
    <property type="match status" value="1"/>
</dbReference>
<dbReference type="InterPro" id="IPR009094">
    <property type="entry name" value="DiS-bond_isomerase_DsbC/G_N_sf"/>
</dbReference>
<dbReference type="InterPro" id="IPR036249">
    <property type="entry name" value="Thioredoxin-like_sf"/>
</dbReference>
<evidence type="ECO:0000256" key="5">
    <source>
        <dbReference type="ARBA" id="ARBA00023157"/>
    </source>
</evidence>
<dbReference type="Pfam" id="PF13098">
    <property type="entry name" value="Thioredoxin_2"/>
    <property type="match status" value="1"/>
</dbReference>
<evidence type="ECO:0000259" key="8">
    <source>
        <dbReference type="Pfam" id="PF10411"/>
    </source>
</evidence>
<comment type="caution">
    <text evidence="10">The sequence shown here is derived from an EMBL/GenBank/DDBJ whole genome shotgun (WGS) entry which is preliminary data.</text>
</comment>
<dbReference type="SUPFAM" id="SSF54423">
    <property type="entry name" value="DsbC/DsbG N-terminal domain-like"/>
    <property type="match status" value="1"/>
</dbReference>
<keyword evidence="5" id="KW-1015">Disulfide bond</keyword>
<evidence type="ECO:0000313" key="10">
    <source>
        <dbReference type="EMBL" id="RDS82984.1"/>
    </source>
</evidence>
<evidence type="ECO:0000313" key="11">
    <source>
        <dbReference type="Proteomes" id="UP000254258"/>
    </source>
</evidence>
<accession>A0A370X3I7</accession>
<dbReference type="Pfam" id="PF10411">
    <property type="entry name" value="DsbC_N"/>
    <property type="match status" value="1"/>
</dbReference>
<dbReference type="InterPro" id="IPR051470">
    <property type="entry name" value="Thiol:disulfide_interchange"/>
</dbReference>
<protein>
    <recommendedName>
        <fullName evidence="7">Thiol:disulfide interchange protein</fullName>
    </recommendedName>
</protein>
<dbReference type="SUPFAM" id="SSF52833">
    <property type="entry name" value="Thioredoxin-like"/>
    <property type="match status" value="1"/>
</dbReference>
<evidence type="ECO:0000256" key="4">
    <source>
        <dbReference type="ARBA" id="ARBA00022764"/>
    </source>
</evidence>
<reference evidence="10 11" key="1">
    <citation type="submission" date="2018-07" db="EMBL/GenBank/DDBJ databases">
        <title>Dyella monticola sp. nov. and Dyella psychrodurans sp. nov. isolated from monsoon evergreen broad-leaved forest soil of Dinghu Mountain, China.</title>
        <authorList>
            <person name="Gao Z."/>
            <person name="Qiu L."/>
        </authorList>
    </citation>
    <scope>NUCLEOTIDE SEQUENCE [LARGE SCALE GENOMIC DNA]</scope>
    <source>
        <strain evidence="10 11">4G-K06</strain>
    </source>
</reference>
<dbReference type="Gene3D" id="3.10.450.70">
    <property type="entry name" value="Disulphide bond isomerase, DsbC/G, N-terminal"/>
    <property type="match status" value="1"/>
</dbReference>
<dbReference type="Proteomes" id="UP000254258">
    <property type="component" value="Unassembled WGS sequence"/>
</dbReference>
<evidence type="ECO:0000256" key="1">
    <source>
        <dbReference type="ARBA" id="ARBA00004418"/>
    </source>
</evidence>
<comment type="function">
    <text evidence="7">Required for disulfide bond formation in some periplasmic proteins. Acts by transferring its disulfide bond to other proteins and is reduced in the process.</text>
</comment>
<feature type="domain" description="Thioredoxin-like fold" evidence="9">
    <location>
        <begin position="126"/>
        <end position="252"/>
    </location>
</feature>
<keyword evidence="3 7" id="KW-0732">Signal</keyword>
<feature type="domain" description="Disulphide bond isomerase DsbC/G N-terminal" evidence="8">
    <location>
        <begin position="34"/>
        <end position="100"/>
    </location>
</feature>
<dbReference type="GO" id="GO:0042597">
    <property type="term" value="C:periplasmic space"/>
    <property type="evidence" value="ECO:0007669"/>
    <property type="project" value="UniProtKB-SubCell"/>
</dbReference>
<evidence type="ECO:0000256" key="3">
    <source>
        <dbReference type="ARBA" id="ARBA00022729"/>
    </source>
</evidence>
<dbReference type="InterPro" id="IPR018950">
    <property type="entry name" value="DiS-bond_isomerase_DsbC/G_N"/>
</dbReference>